<dbReference type="EMBL" id="AKFT01000098">
    <property type="protein sequence ID" value="EJF45339.1"/>
    <property type="molecule type" value="Genomic_DNA"/>
</dbReference>
<dbReference type="eggNOG" id="ENOG5033JYS">
    <property type="taxonomic scope" value="Bacteria"/>
</dbReference>
<feature type="region of interest" description="Disordered" evidence="6">
    <location>
        <begin position="47"/>
        <end position="108"/>
    </location>
</feature>
<dbReference type="PATRIC" id="fig|1125718.3.peg.1257"/>
<evidence type="ECO:0000256" key="2">
    <source>
        <dbReference type="ARBA" id="ARBA00022729"/>
    </source>
</evidence>
<keyword evidence="4" id="KW-0564">Palmitate</keyword>
<keyword evidence="8" id="KW-1185">Reference proteome</keyword>
<dbReference type="Pfam" id="PF14041">
    <property type="entry name" value="Lipoprotein_21"/>
    <property type="match status" value="1"/>
</dbReference>
<evidence type="ECO:0000256" key="3">
    <source>
        <dbReference type="ARBA" id="ARBA00023136"/>
    </source>
</evidence>
<accession>J0NE90</accession>
<evidence type="ECO:0000256" key="6">
    <source>
        <dbReference type="SAM" id="MobiDB-lite"/>
    </source>
</evidence>
<keyword evidence="5 7" id="KW-0449">Lipoprotein</keyword>
<keyword evidence="1" id="KW-1003">Cell membrane</keyword>
<feature type="compositionally biased region" description="Low complexity" evidence="6">
    <location>
        <begin position="67"/>
        <end position="76"/>
    </location>
</feature>
<name>J0NE90_9ACTO</name>
<feature type="compositionally biased region" description="Low complexity" evidence="6">
    <location>
        <begin position="83"/>
        <end position="93"/>
    </location>
</feature>
<evidence type="ECO:0000313" key="8">
    <source>
        <dbReference type="Proteomes" id="UP000002941"/>
    </source>
</evidence>
<comment type="caution">
    <text evidence="7">The sequence shown here is derived from an EMBL/GenBank/DDBJ whole genome shotgun (WGS) entry which is preliminary data.</text>
</comment>
<evidence type="ECO:0000256" key="1">
    <source>
        <dbReference type="ARBA" id="ARBA00022475"/>
    </source>
</evidence>
<dbReference type="InterPro" id="IPR025971">
    <property type="entry name" value="LppP/LprE"/>
</dbReference>
<evidence type="ECO:0000313" key="7">
    <source>
        <dbReference type="EMBL" id="EJF45339.1"/>
    </source>
</evidence>
<keyword evidence="3" id="KW-0472">Membrane</keyword>
<protein>
    <submittedName>
        <fullName evidence="7">LppP/LprE lipoprotein</fullName>
    </submittedName>
</protein>
<sequence length="235" mass="25022">MVALLHDGKRQGCLRMLMRLHPALCRTPALVVGALLVLPVLLTGCKDSSSSEPAETGGAPAAHTSDAQGSASGQASPEPSGKAATEASEEATPTPSPTRECSDKSGSEALSTWMPQVPTYNDWAWSTAYADTSTYDSCASLSWIVLPIEGGTASSPYQIMLFHHGEYIGVTSDQMIGFFPEVERLDDETIQVTYKWPRDGESTAGASGRSVSVFTWDAITRAVVHSGEWPPTIDE</sequence>
<reference evidence="7 8" key="1">
    <citation type="submission" date="2012-05" db="EMBL/GenBank/DDBJ databases">
        <authorList>
            <person name="Harkins D.M."/>
            <person name="Madupu R."/>
            <person name="Durkin A.S."/>
            <person name="Torralba M."/>
            <person name="Methe B."/>
            <person name="Sutton G.G."/>
            <person name="Nelson K.E."/>
        </authorList>
    </citation>
    <scope>NUCLEOTIDE SEQUENCE [LARGE SCALE GENOMIC DNA]</scope>
    <source>
        <strain evidence="7 8">F0489</strain>
    </source>
</reference>
<dbReference type="AlphaFoldDB" id="J0NE90"/>
<keyword evidence="2" id="KW-0732">Signal</keyword>
<dbReference type="Proteomes" id="UP000002941">
    <property type="component" value="Unassembled WGS sequence"/>
</dbReference>
<evidence type="ECO:0000256" key="4">
    <source>
        <dbReference type="ARBA" id="ARBA00023139"/>
    </source>
</evidence>
<proteinExistence type="predicted"/>
<evidence type="ECO:0000256" key="5">
    <source>
        <dbReference type="ARBA" id="ARBA00023288"/>
    </source>
</evidence>
<gene>
    <name evidence="7" type="ORF">HMPREF1318_0927</name>
</gene>
<organism evidence="7 8">
    <name type="scientific">Actinomyces massiliensis F0489</name>
    <dbReference type="NCBI Taxonomy" id="1125718"/>
    <lineage>
        <taxon>Bacteria</taxon>
        <taxon>Bacillati</taxon>
        <taxon>Actinomycetota</taxon>
        <taxon>Actinomycetes</taxon>
        <taxon>Actinomycetales</taxon>
        <taxon>Actinomycetaceae</taxon>
        <taxon>Actinomyces</taxon>
    </lineage>
</organism>